<protein>
    <submittedName>
        <fullName evidence="4">Prepilin-type N-terminal cleavage/methylation domain-containing protein</fullName>
    </submittedName>
</protein>
<evidence type="ECO:0000313" key="5">
    <source>
        <dbReference type="Proteomes" id="UP000284006"/>
    </source>
</evidence>
<dbReference type="Pfam" id="PF07963">
    <property type="entry name" value="N_methyl"/>
    <property type="match status" value="1"/>
</dbReference>
<dbReference type="InterPro" id="IPR032092">
    <property type="entry name" value="PilW"/>
</dbReference>
<evidence type="ECO:0000256" key="2">
    <source>
        <dbReference type="SAM" id="MobiDB-lite"/>
    </source>
</evidence>
<keyword evidence="3" id="KW-0472">Membrane</keyword>
<keyword evidence="3" id="KW-1133">Transmembrane helix</keyword>
<organism evidence="4 5">
    <name type="scientific">Massilia cavernae</name>
    <dbReference type="NCBI Taxonomy" id="2320864"/>
    <lineage>
        <taxon>Bacteria</taxon>
        <taxon>Pseudomonadati</taxon>
        <taxon>Pseudomonadota</taxon>
        <taxon>Betaproteobacteria</taxon>
        <taxon>Burkholderiales</taxon>
        <taxon>Oxalobacteraceae</taxon>
        <taxon>Telluria group</taxon>
        <taxon>Massilia</taxon>
    </lineage>
</organism>
<feature type="compositionally biased region" description="Low complexity" evidence="2">
    <location>
        <begin position="10"/>
        <end position="22"/>
    </location>
</feature>
<feature type="coiled-coil region" evidence="1">
    <location>
        <begin position="75"/>
        <end position="102"/>
    </location>
</feature>
<evidence type="ECO:0000256" key="1">
    <source>
        <dbReference type="SAM" id="Coils"/>
    </source>
</evidence>
<evidence type="ECO:0000313" key="4">
    <source>
        <dbReference type="EMBL" id="RJG14672.1"/>
    </source>
</evidence>
<accession>A0A418XQ93</accession>
<reference evidence="4 5" key="1">
    <citation type="submission" date="2018-09" db="EMBL/GenBank/DDBJ databases">
        <authorList>
            <person name="Zhu H."/>
        </authorList>
    </citation>
    <scope>NUCLEOTIDE SEQUENCE [LARGE SCALE GENOMIC DNA]</scope>
    <source>
        <strain evidence="4 5">K1S02-61</strain>
    </source>
</reference>
<name>A0A418XQ93_9BURK</name>
<keyword evidence="5" id="KW-1185">Reference proteome</keyword>
<feature type="transmembrane region" description="Helical" evidence="3">
    <location>
        <begin position="61"/>
        <end position="80"/>
    </location>
</feature>
<proteinExistence type="predicted"/>
<keyword evidence="3" id="KW-0812">Transmembrane</keyword>
<dbReference type="EMBL" id="QYUP01000126">
    <property type="protein sequence ID" value="RJG14672.1"/>
    <property type="molecule type" value="Genomic_DNA"/>
</dbReference>
<dbReference type="NCBIfam" id="TIGR02532">
    <property type="entry name" value="IV_pilin_GFxxxE"/>
    <property type="match status" value="1"/>
</dbReference>
<dbReference type="InterPro" id="IPR012902">
    <property type="entry name" value="N_methyl_site"/>
</dbReference>
<keyword evidence="1" id="KW-0175">Coiled coil</keyword>
<sequence>MPPARRRTPAVRAATAAKTSAARSPRAWRSACRTAANREITMNPNRPILLHAQRGFSLSELMVAAAISLVILAGMSTLFVNNNRAQAELEKANRQVENGRFAIQSLVSDLRNAGFYGEFDPTVLAAPAAVPDACALTVAAHAGALPLALQGVDDAAAGALACIPDLLARTDIIVVRRTATCVAGSAGCAPVSDGGPFFQASLCTNASELNSGDSANFYRLGIDTSGLDRHRRDCSAAAGSGTLAPVRRYLTHIYFIARNDRPADGVPTLKRLELVMDGSALAHKLVPLVNGIENLQAEYGIDTGNDGVADLFSANPASASGCADAACAVANWRNVVSLKLNLLARNIEPTIGHKDAKRYVLGLDAAGAEKVVEASGDAYKRHVFQTLVALPNLAGRKTP</sequence>
<dbReference type="AlphaFoldDB" id="A0A418XQ93"/>
<comment type="caution">
    <text evidence="4">The sequence shown here is derived from an EMBL/GenBank/DDBJ whole genome shotgun (WGS) entry which is preliminary data.</text>
</comment>
<dbReference type="Pfam" id="PF16074">
    <property type="entry name" value="PilW"/>
    <property type="match status" value="1"/>
</dbReference>
<evidence type="ECO:0000256" key="3">
    <source>
        <dbReference type="SAM" id="Phobius"/>
    </source>
</evidence>
<dbReference type="GO" id="GO:0043683">
    <property type="term" value="P:type IV pilus assembly"/>
    <property type="evidence" value="ECO:0007669"/>
    <property type="project" value="InterPro"/>
</dbReference>
<gene>
    <name evidence="4" type="ORF">D3872_17035</name>
</gene>
<feature type="region of interest" description="Disordered" evidence="2">
    <location>
        <begin position="1"/>
        <end position="22"/>
    </location>
</feature>
<dbReference type="OrthoDB" id="5296662at2"/>
<dbReference type="Proteomes" id="UP000284006">
    <property type="component" value="Unassembled WGS sequence"/>
</dbReference>